<protein>
    <submittedName>
        <fullName evidence="1">Uncharacterized protein</fullName>
    </submittedName>
</protein>
<keyword evidence="1" id="KW-0614">Plasmid</keyword>
<reference evidence="1" key="1">
    <citation type="submission" date="2017-10" db="EMBL/GenBank/DDBJ databases">
        <title>Conjugative transfer of the toxin plasmid of Clostridium sordellii.</title>
        <authorList>
            <person name="Vidor C.J."/>
            <person name="Awad M."/>
            <person name="Lyras D."/>
        </authorList>
    </citation>
    <scope>NUCLEOTIDE SEQUENCE</scope>
    <source>
        <strain evidence="1">7508-A</strain>
        <plasmid evidence="1">pCS1-7</plasmid>
    </source>
</reference>
<evidence type="ECO:0000313" key="1">
    <source>
        <dbReference type="EMBL" id="AUO31652.1"/>
    </source>
</evidence>
<organism evidence="1">
    <name type="scientific">Paraclostridium sordellii</name>
    <name type="common">Clostridium sordellii</name>
    <dbReference type="NCBI Taxonomy" id="1505"/>
    <lineage>
        <taxon>Bacteria</taxon>
        <taxon>Bacillati</taxon>
        <taxon>Bacillota</taxon>
        <taxon>Clostridia</taxon>
        <taxon>Peptostreptococcales</taxon>
        <taxon>Peptostreptococcaceae</taxon>
        <taxon>Paraclostridium</taxon>
    </lineage>
</organism>
<proteinExistence type="predicted"/>
<accession>A0A2I6SVT8</accession>
<sequence>MLYWTLIAILFLIIQIKNNEKQNEKREIKKYLEEGENKLLFDKKTLKIDNEKIYIKSELSEEIKDKKSIIDIKIYDDRIVLYESSITAEIIPKRYIKDDKVDEFINILK</sequence>
<geneLocation type="plasmid" evidence="1">
    <name>pCS1-7</name>
</geneLocation>
<name>A0A2I6SVT8_PARSO</name>
<dbReference type="AlphaFoldDB" id="A0A2I6SVT8"/>
<dbReference type="RefSeq" id="WP_021127626.1">
    <property type="nucleotide sequence ID" value="NZ_LN681235.1"/>
</dbReference>
<dbReference type="EMBL" id="MG205641">
    <property type="protein sequence ID" value="AUO31652.1"/>
    <property type="molecule type" value="Genomic_DNA"/>
</dbReference>